<sequence>MNKKNFIIAEGLVTDAYPNGMFKVHLDNGADILTYISGKIRYNSVRILIGDRVRVELTPYDLTRGRIIYRLTPIKSSNDDDDDDDDDYDIPF</sequence>
<geneLocation type="chloroplast" evidence="9"/>
<dbReference type="GO" id="GO:0009507">
    <property type="term" value="C:chloroplast"/>
    <property type="evidence" value="ECO:0007669"/>
    <property type="project" value="UniProtKB-SubCell"/>
</dbReference>
<comment type="function">
    <text evidence="1 7">One of the essential components for the initiation of protein synthesis. Stabilizes the binding of IF-2 and IF-3 on the 30S subunit to which N-formylmethionyl-tRNA(fMet) subsequently binds. Helps modulate mRNA selection, yielding the 30S pre-initiation complex (PIC). Upon addition of the 50S ribosomal subunit IF-1, IF-2 and IF-3 are released leaving the mature 70S translation initiation complex.</text>
</comment>
<protein>
    <recommendedName>
        <fullName evidence="6 7">Translation initiation factor IF-1, chloroplastic</fullName>
    </recommendedName>
</protein>
<dbReference type="GO" id="GO:0003743">
    <property type="term" value="F:translation initiation factor activity"/>
    <property type="evidence" value="ECO:0007669"/>
    <property type="project" value="UniProtKB-UniRule"/>
</dbReference>
<organism evidence="9">
    <name type="scientific">Cephalotaxus sinensis</name>
    <dbReference type="NCBI Taxonomy" id="89484"/>
    <lineage>
        <taxon>Eukaryota</taxon>
        <taxon>Viridiplantae</taxon>
        <taxon>Streptophyta</taxon>
        <taxon>Embryophyta</taxon>
        <taxon>Tracheophyta</taxon>
        <taxon>Spermatophyta</taxon>
        <taxon>Pinopsida</taxon>
        <taxon>Pinidae</taxon>
        <taxon>Conifers II</taxon>
        <taxon>Cupressales</taxon>
        <taxon>Taxaceae</taxon>
        <taxon>Cephalotaxus</taxon>
    </lineage>
</organism>
<gene>
    <name evidence="7 9" type="primary">infA</name>
</gene>
<evidence type="ECO:0000256" key="1">
    <source>
        <dbReference type="ARBA" id="ARBA00003935"/>
    </source>
</evidence>
<dbReference type="PANTHER" id="PTHR33370:SF1">
    <property type="entry name" value="TRANSLATION INITIATION FACTOR IF-1, CHLOROPLASTIC"/>
    <property type="match status" value="1"/>
</dbReference>
<reference evidence="9" key="1">
    <citation type="journal article" date="2021" name="Ann. Bot.">
        <title>Plastome phylogenomics of Cephalotaxus (Cephalotaxaceae) and allied genera.</title>
        <authorList>
            <person name="Ji Y."/>
            <person name="Liu C."/>
            <person name="Landis J.B."/>
            <person name="Deng M."/>
            <person name="Chen J."/>
        </authorList>
    </citation>
    <scope>NUCLEOTIDE SEQUENCE</scope>
</reference>
<dbReference type="PROSITE" id="PS50832">
    <property type="entry name" value="S1_IF1_TYPE"/>
    <property type="match status" value="1"/>
</dbReference>
<evidence type="ECO:0000259" key="8">
    <source>
        <dbReference type="PROSITE" id="PS50832"/>
    </source>
</evidence>
<evidence type="ECO:0000313" key="9">
    <source>
        <dbReference type="EMBL" id="QPO90311.1"/>
    </source>
</evidence>
<keyword evidence="7" id="KW-0694">RNA-binding</keyword>
<comment type="similarity">
    <text evidence="2 7">Belongs to the IF-1 family.</text>
</comment>
<name>A0A8E4SVC0_9CONI</name>
<dbReference type="PANTHER" id="PTHR33370">
    <property type="entry name" value="TRANSLATION INITIATION FACTOR IF-1, CHLOROPLASTIC"/>
    <property type="match status" value="1"/>
</dbReference>
<evidence type="ECO:0000256" key="5">
    <source>
        <dbReference type="ARBA" id="ARBA00022917"/>
    </source>
</evidence>
<dbReference type="GO" id="GO:0019843">
    <property type="term" value="F:rRNA binding"/>
    <property type="evidence" value="ECO:0007669"/>
    <property type="project" value="UniProtKB-UniRule"/>
</dbReference>
<evidence type="ECO:0000256" key="7">
    <source>
        <dbReference type="HAMAP-Rule" id="MF_00075"/>
    </source>
</evidence>
<evidence type="ECO:0000256" key="4">
    <source>
        <dbReference type="ARBA" id="ARBA00022540"/>
    </source>
</evidence>
<dbReference type="GO" id="GO:0043022">
    <property type="term" value="F:ribosome binding"/>
    <property type="evidence" value="ECO:0007669"/>
    <property type="project" value="UniProtKB-UniRule"/>
</dbReference>
<evidence type="ECO:0000256" key="2">
    <source>
        <dbReference type="ARBA" id="ARBA00010939"/>
    </source>
</evidence>
<dbReference type="InterPro" id="IPR004368">
    <property type="entry name" value="TIF_IF1"/>
</dbReference>
<comment type="subcellular location">
    <subcellularLocation>
        <location evidence="7">Plastid</location>
        <location evidence="7">Chloroplast</location>
    </subcellularLocation>
</comment>
<proteinExistence type="inferred from homology"/>
<keyword evidence="4 7" id="KW-0396">Initiation factor</keyword>
<dbReference type="HAMAP" id="MF_00075">
    <property type="entry name" value="IF_1"/>
    <property type="match status" value="1"/>
</dbReference>
<feature type="domain" description="S1-like" evidence="8">
    <location>
        <begin position="1"/>
        <end position="72"/>
    </location>
</feature>
<dbReference type="GO" id="GO:0005829">
    <property type="term" value="C:cytosol"/>
    <property type="evidence" value="ECO:0007669"/>
    <property type="project" value="TreeGrafter"/>
</dbReference>
<dbReference type="CDD" id="cd04451">
    <property type="entry name" value="S1_IF1"/>
    <property type="match status" value="1"/>
</dbReference>
<evidence type="ECO:0000256" key="6">
    <source>
        <dbReference type="ARBA" id="ARBA00068272"/>
    </source>
</evidence>
<dbReference type="InterPro" id="IPR006196">
    <property type="entry name" value="RNA-binding_domain_S1_IF1"/>
</dbReference>
<dbReference type="FunFam" id="2.40.50.140:FF:000002">
    <property type="entry name" value="Translation initiation factor IF-1"/>
    <property type="match status" value="1"/>
</dbReference>
<keyword evidence="9" id="KW-0934">Plastid</keyword>
<comment type="subunit">
    <text evidence="3 7">Component of the 30S ribosomal translation pre-initiation complex which assembles on the 30S ribosome in the order IF-2 and IF-3, IF-1 and N-formylmethionyl-tRNA(fMet); mRNA recruitment can occur at any time during PIC assembly.</text>
</comment>
<dbReference type="EMBL" id="MT555087">
    <property type="protein sequence ID" value="QPO90311.1"/>
    <property type="molecule type" value="Genomic_DNA"/>
</dbReference>
<keyword evidence="9" id="KW-0150">Chloroplast</keyword>
<keyword evidence="7" id="KW-0699">rRNA-binding</keyword>
<dbReference type="Pfam" id="PF01176">
    <property type="entry name" value="eIF-1a"/>
    <property type="match status" value="1"/>
</dbReference>
<accession>A0A8E4SVC0</accession>
<dbReference type="AlphaFoldDB" id="A0A8E4SVC0"/>
<evidence type="ECO:0000256" key="3">
    <source>
        <dbReference type="ARBA" id="ARBA00011599"/>
    </source>
</evidence>
<dbReference type="NCBIfam" id="TIGR00008">
    <property type="entry name" value="infA"/>
    <property type="match status" value="1"/>
</dbReference>
<keyword evidence="5 7" id="KW-0648">Protein biosynthesis</keyword>